<evidence type="ECO:0000313" key="4">
    <source>
        <dbReference type="Proteomes" id="UP000524404"/>
    </source>
</evidence>
<accession>A0A841EPC0</accession>
<comment type="caution">
    <text evidence="3">The sequence shown here is derived from an EMBL/GenBank/DDBJ whole genome shotgun (WGS) entry which is preliminary data.</text>
</comment>
<dbReference type="NCBIfam" id="NF045521">
    <property type="entry name" value="rhoda_near_glyco"/>
    <property type="match status" value="1"/>
</dbReference>
<dbReference type="InterPro" id="IPR050229">
    <property type="entry name" value="GlpE_sulfurtransferase"/>
</dbReference>
<reference evidence="3 4" key="1">
    <citation type="submission" date="2020-08" db="EMBL/GenBank/DDBJ databases">
        <title>Functional genomics of gut bacteria from endangered species of beetles.</title>
        <authorList>
            <person name="Carlos-Shanley C."/>
        </authorList>
    </citation>
    <scope>NUCLEOTIDE SEQUENCE [LARGE SCALE GENOMIC DNA]</scope>
    <source>
        <strain evidence="3 4">S00070</strain>
    </source>
</reference>
<dbReference type="SUPFAM" id="SSF52821">
    <property type="entry name" value="Rhodanese/Cell cycle control phosphatase"/>
    <property type="match status" value="1"/>
</dbReference>
<proteinExistence type="predicted"/>
<dbReference type="Proteomes" id="UP000524404">
    <property type="component" value="Unassembled WGS sequence"/>
</dbReference>
<dbReference type="SMART" id="SM00450">
    <property type="entry name" value="RHOD"/>
    <property type="match status" value="1"/>
</dbReference>
<sequence length="167" mass="18913">MKKLIILLIFIGANFCSVAQDVKVENTAYQLLLKTLLSHSVPEISVSDLSKKNNTVLLLDAREPKEYQISHLKGAKLVGYEKLDLSSLKNIAKNQPIVVYCSVGYRSEKVAEKLIQQGFTNVRNLYGGLFEWKNQNQPIVNEAGQTDEVHAYDKTWGIWLKKGKKVY</sequence>
<organism evidence="3 4">
    <name type="scientific">Arcicella rosea</name>
    <dbReference type="NCBI Taxonomy" id="502909"/>
    <lineage>
        <taxon>Bacteria</taxon>
        <taxon>Pseudomonadati</taxon>
        <taxon>Bacteroidota</taxon>
        <taxon>Cytophagia</taxon>
        <taxon>Cytophagales</taxon>
        <taxon>Flectobacillaceae</taxon>
        <taxon>Arcicella</taxon>
    </lineage>
</organism>
<dbReference type="InterPro" id="IPR001763">
    <property type="entry name" value="Rhodanese-like_dom"/>
</dbReference>
<dbReference type="Gene3D" id="3.40.250.10">
    <property type="entry name" value="Rhodanese-like domain"/>
    <property type="match status" value="1"/>
</dbReference>
<dbReference type="Pfam" id="PF00581">
    <property type="entry name" value="Rhodanese"/>
    <property type="match status" value="1"/>
</dbReference>
<evidence type="ECO:0000313" key="3">
    <source>
        <dbReference type="EMBL" id="MBB6002873.1"/>
    </source>
</evidence>
<evidence type="ECO:0000259" key="2">
    <source>
        <dbReference type="PROSITE" id="PS50206"/>
    </source>
</evidence>
<protein>
    <submittedName>
        <fullName evidence="3">Rhodanese-related sulfurtransferase</fullName>
    </submittedName>
</protein>
<dbReference type="RefSeq" id="WP_184132739.1">
    <property type="nucleotide sequence ID" value="NZ_JACHKT010000008.1"/>
</dbReference>
<dbReference type="AlphaFoldDB" id="A0A841EPC0"/>
<dbReference type="PANTHER" id="PTHR43031">
    <property type="entry name" value="FAD-DEPENDENT OXIDOREDUCTASE"/>
    <property type="match status" value="1"/>
</dbReference>
<keyword evidence="4" id="KW-1185">Reference proteome</keyword>
<dbReference type="CDD" id="cd00158">
    <property type="entry name" value="RHOD"/>
    <property type="match status" value="1"/>
</dbReference>
<keyword evidence="3" id="KW-0808">Transferase</keyword>
<dbReference type="InterPro" id="IPR036873">
    <property type="entry name" value="Rhodanese-like_dom_sf"/>
</dbReference>
<gene>
    <name evidence="3" type="ORF">HNP25_001525</name>
</gene>
<feature type="chain" id="PRO_5032759857" evidence="1">
    <location>
        <begin position="20"/>
        <end position="167"/>
    </location>
</feature>
<name>A0A841EPC0_9BACT</name>
<keyword evidence="1" id="KW-0732">Signal</keyword>
<dbReference type="GO" id="GO:0016740">
    <property type="term" value="F:transferase activity"/>
    <property type="evidence" value="ECO:0007669"/>
    <property type="project" value="UniProtKB-KW"/>
</dbReference>
<dbReference type="PANTHER" id="PTHR43031:SF1">
    <property type="entry name" value="PYRIDINE NUCLEOTIDE-DISULPHIDE OXIDOREDUCTASE"/>
    <property type="match status" value="1"/>
</dbReference>
<dbReference type="EMBL" id="JACHKT010000008">
    <property type="protein sequence ID" value="MBB6002873.1"/>
    <property type="molecule type" value="Genomic_DNA"/>
</dbReference>
<evidence type="ECO:0000256" key="1">
    <source>
        <dbReference type="SAM" id="SignalP"/>
    </source>
</evidence>
<dbReference type="PROSITE" id="PS50206">
    <property type="entry name" value="RHODANESE_3"/>
    <property type="match status" value="1"/>
</dbReference>
<feature type="signal peptide" evidence="1">
    <location>
        <begin position="1"/>
        <end position="19"/>
    </location>
</feature>
<feature type="domain" description="Rhodanese" evidence="2">
    <location>
        <begin position="52"/>
        <end position="141"/>
    </location>
</feature>